<evidence type="ECO:0000313" key="2">
    <source>
        <dbReference type="EMBL" id="MCG2588508.1"/>
    </source>
</evidence>
<dbReference type="RefSeq" id="WP_237853350.1">
    <property type="nucleotide sequence ID" value="NZ_JAKLWS010000007.1"/>
</dbReference>
<organism evidence="2 3">
    <name type="scientific">Rhodohalobacter sulfatireducens</name>
    <dbReference type="NCBI Taxonomy" id="2911366"/>
    <lineage>
        <taxon>Bacteria</taxon>
        <taxon>Pseudomonadati</taxon>
        <taxon>Balneolota</taxon>
        <taxon>Balneolia</taxon>
        <taxon>Balneolales</taxon>
        <taxon>Balneolaceae</taxon>
        <taxon>Rhodohalobacter</taxon>
    </lineage>
</organism>
<evidence type="ECO:0008006" key="4">
    <source>
        <dbReference type="Google" id="ProtNLM"/>
    </source>
</evidence>
<name>A0ABS9KCD1_9BACT</name>
<dbReference type="Proteomes" id="UP001165366">
    <property type="component" value="Unassembled WGS sequence"/>
</dbReference>
<feature type="chain" id="PRO_5045680059" description="DUF3996 domain-containing protein" evidence="1">
    <location>
        <begin position="29"/>
        <end position="157"/>
    </location>
</feature>
<gene>
    <name evidence="2" type="ORF">L6773_08035</name>
</gene>
<proteinExistence type="predicted"/>
<evidence type="ECO:0000256" key="1">
    <source>
        <dbReference type="SAM" id="SignalP"/>
    </source>
</evidence>
<keyword evidence="3" id="KW-1185">Reference proteome</keyword>
<reference evidence="2" key="2">
    <citation type="submission" date="2024-05" db="EMBL/GenBank/DDBJ databases">
        <title>Rhodohalobacter halophilus gen. nov., sp. nov., a moderately halophilic member of the family Balneolaceae.</title>
        <authorList>
            <person name="Xia J."/>
        </authorList>
    </citation>
    <scope>NUCLEOTIDE SEQUENCE</scope>
    <source>
        <strain evidence="2">WB101</strain>
    </source>
</reference>
<reference evidence="2" key="1">
    <citation type="submission" date="2022-01" db="EMBL/GenBank/DDBJ databases">
        <authorList>
            <person name="Wang Y."/>
        </authorList>
    </citation>
    <scope>NUCLEOTIDE SEQUENCE</scope>
    <source>
        <strain evidence="2">WB101</strain>
    </source>
</reference>
<sequence length="157" mass="17265">MNDLNYLKSTLLSALILVCFSFLDNAHAQYRSGSTELGVVLGEPTGVSIQVWQSGTRAIDGALAWSLGRDDKIHVHADYLKHDQLSVDRGSLTFFYGIGARAILADDAKFGPRFPLGLHYVIPHSRFSVFFEVAPIFDLVPGTDFDVNGGIGVRYFL</sequence>
<feature type="signal peptide" evidence="1">
    <location>
        <begin position="1"/>
        <end position="28"/>
    </location>
</feature>
<protein>
    <recommendedName>
        <fullName evidence="4">DUF3996 domain-containing protein</fullName>
    </recommendedName>
</protein>
<dbReference type="EMBL" id="JAKLWS010000007">
    <property type="protein sequence ID" value="MCG2588508.1"/>
    <property type="molecule type" value="Genomic_DNA"/>
</dbReference>
<keyword evidence="1" id="KW-0732">Signal</keyword>
<comment type="caution">
    <text evidence="2">The sequence shown here is derived from an EMBL/GenBank/DDBJ whole genome shotgun (WGS) entry which is preliminary data.</text>
</comment>
<accession>A0ABS9KCD1</accession>
<evidence type="ECO:0000313" key="3">
    <source>
        <dbReference type="Proteomes" id="UP001165366"/>
    </source>
</evidence>